<evidence type="ECO:0000313" key="3">
    <source>
        <dbReference type="EMBL" id="MBB4700966.1"/>
    </source>
</evidence>
<dbReference type="Proteomes" id="UP000542210">
    <property type="component" value="Unassembled WGS sequence"/>
</dbReference>
<dbReference type="Pfam" id="PF01757">
    <property type="entry name" value="Acyl_transf_3"/>
    <property type="match status" value="1"/>
</dbReference>
<organism evidence="3 4">
    <name type="scientific">Sphaerisporangium siamense</name>
    <dbReference type="NCBI Taxonomy" id="795645"/>
    <lineage>
        <taxon>Bacteria</taxon>
        <taxon>Bacillati</taxon>
        <taxon>Actinomycetota</taxon>
        <taxon>Actinomycetes</taxon>
        <taxon>Streptosporangiales</taxon>
        <taxon>Streptosporangiaceae</taxon>
        <taxon>Sphaerisporangium</taxon>
    </lineage>
</organism>
<dbReference type="InterPro" id="IPR002656">
    <property type="entry name" value="Acyl_transf_3_dom"/>
</dbReference>
<keyword evidence="1" id="KW-1133">Transmembrane helix</keyword>
<feature type="transmembrane region" description="Helical" evidence="1">
    <location>
        <begin position="251"/>
        <end position="271"/>
    </location>
</feature>
<dbReference type="InterPro" id="IPR050879">
    <property type="entry name" value="Acyltransferase_3"/>
</dbReference>
<dbReference type="AlphaFoldDB" id="A0A7W7D6G6"/>
<name>A0A7W7D6G6_9ACTN</name>
<feature type="transmembrane region" description="Helical" evidence="1">
    <location>
        <begin position="96"/>
        <end position="115"/>
    </location>
</feature>
<comment type="caution">
    <text evidence="3">The sequence shown here is derived from an EMBL/GenBank/DDBJ whole genome shotgun (WGS) entry which is preliminary data.</text>
</comment>
<proteinExistence type="predicted"/>
<feature type="transmembrane region" description="Helical" evidence="1">
    <location>
        <begin position="178"/>
        <end position="202"/>
    </location>
</feature>
<dbReference type="GO" id="GO:0009103">
    <property type="term" value="P:lipopolysaccharide biosynthetic process"/>
    <property type="evidence" value="ECO:0007669"/>
    <property type="project" value="TreeGrafter"/>
</dbReference>
<keyword evidence="1" id="KW-0472">Membrane</keyword>
<evidence type="ECO:0000313" key="4">
    <source>
        <dbReference type="Proteomes" id="UP000542210"/>
    </source>
</evidence>
<feature type="transmembrane region" description="Helical" evidence="1">
    <location>
        <begin position="154"/>
        <end position="171"/>
    </location>
</feature>
<feature type="transmembrane region" description="Helical" evidence="1">
    <location>
        <begin position="320"/>
        <end position="339"/>
    </location>
</feature>
<keyword evidence="1" id="KW-0812">Transmembrane</keyword>
<feature type="transmembrane region" description="Helical" evidence="1">
    <location>
        <begin position="12"/>
        <end position="32"/>
    </location>
</feature>
<feature type="domain" description="Acyltransferase 3" evidence="2">
    <location>
        <begin position="12"/>
        <end position="363"/>
    </location>
</feature>
<evidence type="ECO:0000259" key="2">
    <source>
        <dbReference type="Pfam" id="PF01757"/>
    </source>
</evidence>
<dbReference type="PANTHER" id="PTHR23028:SF53">
    <property type="entry name" value="ACYL_TRANSF_3 DOMAIN-CONTAINING PROTEIN"/>
    <property type="match status" value="1"/>
</dbReference>
<feature type="transmembrane region" description="Helical" evidence="1">
    <location>
        <begin position="283"/>
        <end position="300"/>
    </location>
</feature>
<dbReference type="EMBL" id="JACHND010000001">
    <property type="protein sequence ID" value="MBB4700966.1"/>
    <property type="molecule type" value="Genomic_DNA"/>
</dbReference>
<evidence type="ECO:0000256" key="1">
    <source>
        <dbReference type="SAM" id="Phobius"/>
    </source>
</evidence>
<keyword evidence="4" id="KW-1185">Reference proteome</keyword>
<feature type="transmembrane region" description="Helical" evidence="1">
    <location>
        <begin position="52"/>
        <end position="75"/>
    </location>
</feature>
<accession>A0A7W7D6G6</accession>
<feature type="transmembrane region" description="Helical" evidence="1">
    <location>
        <begin position="351"/>
        <end position="370"/>
    </location>
</feature>
<feature type="transmembrane region" description="Helical" evidence="1">
    <location>
        <begin position="214"/>
        <end position="231"/>
    </location>
</feature>
<dbReference type="PANTHER" id="PTHR23028">
    <property type="entry name" value="ACETYLTRANSFERASE"/>
    <property type="match status" value="1"/>
</dbReference>
<gene>
    <name evidence="3" type="ORF">BJ982_002510</name>
</gene>
<dbReference type="GO" id="GO:0016020">
    <property type="term" value="C:membrane"/>
    <property type="evidence" value="ECO:0007669"/>
    <property type="project" value="TreeGrafter"/>
</dbReference>
<sequence length="392" mass="41696">MPIDTTRTHADALDGMRAVAALCVIGLHVGIYSGQVASSWLGIGEPGPLGPVLSRLTVGVPIFFVLSGLLLYRPYANAALDGGRPPRAGRYLWHRALRILPAYWAAALTALLLFGRPSLGEPWQVARTLLLLHIYGKDPIPTGIPQTWSLATEVAFYAVLPLLALALHPLLRRRPAAAWAAFAVFAVVTVVSIVATHLPAAGPYPLPALWLPEYLWYFAAGMALAVVAARAERTGLLPAAARQAARRPWACWGVALAAYALVSTPLTGTTAEYPTVAQALAEHALYLVIAVALIAPLVFADGRGPARPLAGPVPSWLGRVSYGVFLWHMIVVEAVMWLTGRSAGTADFATLFPVTVAGSVALAALSHYCLERPARRLRGVRAPRAEAVPVHG</sequence>
<dbReference type="GO" id="GO:0016747">
    <property type="term" value="F:acyltransferase activity, transferring groups other than amino-acyl groups"/>
    <property type="evidence" value="ECO:0007669"/>
    <property type="project" value="InterPro"/>
</dbReference>
<reference evidence="3 4" key="1">
    <citation type="submission" date="2020-08" db="EMBL/GenBank/DDBJ databases">
        <title>Sequencing the genomes of 1000 actinobacteria strains.</title>
        <authorList>
            <person name="Klenk H.-P."/>
        </authorList>
    </citation>
    <scope>NUCLEOTIDE SEQUENCE [LARGE SCALE GENOMIC DNA]</scope>
    <source>
        <strain evidence="3 4">DSM 45784</strain>
    </source>
</reference>
<protein>
    <submittedName>
        <fullName evidence="3">Peptidoglycan/LPS O-acetylase OafA/YrhL</fullName>
    </submittedName>
</protein>
<dbReference type="RefSeq" id="WP_184879766.1">
    <property type="nucleotide sequence ID" value="NZ_BOOV01000017.1"/>
</dbReference>